<dbReference type="InterPro" id="IPR025996">
    <property type="entry name" value="MT1864/Rv1816-like_C"/>
</dbReference>
<keyword evidence="3" id="KW-0804">Transcription</keyword>
<dbReference type="EMBL" id="ARXV01000001">
    <property type="protein sequence ID" value="KGD66658.1"/>
    <property type="molecule type" value="Genomic_DNA"/>
</dbReference>
<dbReference type="InterPro" id="IPR036271">
    <property type="entry name" value="Tet_transcr_reg_TetR-rel_C_sf"/>
</dbReference>
<evidence type="ECO:0000256" key="1">
    <source>
        <dbReference type="ARBA" id="ARBA00023015"/>
    </source>
</evidence>
<evidence type="ECO:0000313" key="6">
    <source>
        <dbReference type="EMBL" id="KGD66658.1"/>
    </source>
</evidence>
<dbReference type="eggNOG" id="COG1309">
    <property type="taxonomic scope" value="Bacteria"/>
</dbReference>
<protein>
    <submittedName>
        <fullName evidence="6">TetR family transcriptional regulator</fullName>
    </submittedName>
</protein>
<feature type="DNA-binding region" description="H-T-H motif" evidence="4">
    <location>
        <begin position="33"/>
        <end position="52"/>
    </location>
</feature>
<evidence type="ECO:0000256" key="2">
    <source>
        <dbReference type="ARBA" id="ARBA00023125"/>
    </source>
</evidence>
<dbReference type="InterPro" id="IPR001647">
    <property type="entry name" value="HTH_TetR"/>
</dbReference>
<dbReference type="PANTHER" id="PTHR30055:SF239">
    <property type="entry name" value="TRANSCRIPTIONAL REGULATORY PROTEIN"/>
    <property type="match status" value="1"/>
</dbReference>
<dbReference type="SUPFAM" id="SSF48498">
    <property type="entry name" value="Tetracyclin repressor-like, C-terminal domain"/>
    <property type="match status" value="1"/>
</dbReference>
<dbReference type="AlphaFoldDB" id="A0A095TWD5"/>
<proteinExistence type="predicted"/>
<feature type="domain" description="HTH tetR-type" evidence="5">
    <location>
        <begin position="10"/>
        <end position="70"/>
    </location>
</feature>
<dbReference type="RefSeq" id="WP_035229741.1">
    <property type="nucleotide sequence ID" value="NZ_ARXV01000001.1"/>
</dbReference>
<dbReference type="PATRIC" id="fig|1177154.3.peg.328"/>
<dbReference type="PANTHER" id="PTHR30055">
    <property type="entry name" value="HTH-TYPE TRANSCRIPTIONAL REGULATOR RUTR"/>
    <property type="match status" value="1"/>
</dbReference>
<dbReference type="GO" id="GO:0000976">
    <property type="term" value="F:transcription cis-regulatory region binding"/>
    <property type="evidence" value="ECO:0007669"/>
    <property type="project" value="TreeGrafter"/>
</dbReference>
<dbReference type="InterPro" id="IPR009057">
    <property type="entry name" value="Homeodomain-like_sf"/>
</dbReference>
<dbReference type="OrthoDB" id="5293556at2"/>
<reference evidence="6 7" key="1">
    <citation type="submission" date="2012-09" db="EMBL/GenBank/DDBJ databases">
        <title>Genome Sequence of alkane-degrading Bacterium Alcanivorax sp. 19-m-6.</title>
        <authorList>
            <person name="Lai Q."/>
            <person name="Shao Z."/>
        </authorList>
    </citation>
    <scope>NUCLEOTIDE SEQUENCE [LARGE SCALE GENOMIC DNA]</scope>
    <source>
        <strain evidence="6 7">19-m-6</strain>
    </source>
</reference>
<evidence type="ECO:0000256" key="4">
    <source>
        <dbReference type="PROSITE-ProRule" id="PRU00335"/>
    </source>
</evidence>
<accession>A0A095TWD5</accession>
<evidence type="ECO:0000259" key="5">
    <source>
        <dbReference type="PROSITE" id="PS50977"/>
    </source>
</evidence>
<keyword evidence="2 4" id="KW-0238">DNA-binding</keyword>
<dbReference type="STRING" id="1177154.Y5S_00325"/>
<evidence type="ECO:0000313" key="7">
    <source>
        <dbReference type="Proteomes" id="UP000029444"/>
    </source>
</evidence>
<dbReference type="InterPro" id="IPR050109">
    <property type="entry name" value="HTH-type_TetR-like_transc_reg"/>
</dbReference>
<dbReference type="Pfam" id="PF13305">
    <property type="entry name" value="TetR_C_33"/>
    <property type="match status" value="1"/>
</dbReference>
<dbReference type="Proteomes" id="UP000029444">
    <property type="component" value="Unassembled WGS sequence"/>
</dbReference>
<dbReference type="GO" id="GO:0003700">
    <property type="term" value="F:DNA-binding transcription factor activity"/>
    <property type="evidence" value="ECO:0007669"/>
    <property type="project" value="TreeGrafter"/>
</dbReference>
<keyword evidence="7" id="KW-1185">Reference proteome</keyword>
<gene>
    <name evidence="6" type="ORF">Y5S_00325</name>
</gene>
<keyword evidence="1" id="KW-0805">Transcription regulation</keyword>
<dbReference type="Gene3D" id="1.10.357.10">
    <property type="entry name" value="Tetracycline Repressor, domain 2"/>
    <property type="match status" value="1"/>
</dbReference>
<sequence length="202" mass="22692">MTQNARYHHGDLHDTLLQEANTLLNAHGVEGLSLRKLAERAGVSRTAPYHHFRDKNALLCALATQAFAQLDEIIQRQLDTTGNQPDIQAFVIEYLRFATENPEQYELMFGRTLWKSGEPTQELKQVAYRSFRRYAEGLSALLQGRLPQGSNPLRVAQASWATIHGLCRLTIDGIYVNQEDMEAVSQQAVTLILAALNSTKND</sequence>
<evidence type="ECO:0000256" key="3">
    <source>
        <dbReference type="ARBA" id="ARBA00023163"/>
    </source>
</evidence>
<dbReference type="PRINTS" id="PR00455">
    <property type="entry name" value="HTHTETR"/>
</dbReference>
<dbReference type="SUPFAM" id="SSF46689">
    <property type="entry name" value="Homeodomain-like"/>
    <property type="match status" value="1"/>
</dbReference>
<organism evidence="6 7">
    <name type="scientific">Alcanivorax nanhaiticus</name>
    <dbReference type="NCBI Taxonomy" id="1177154"/>
    <lineage>
        <taxon>Bacteria</taxon>
        <taxon>Pseudomonadati</taxon>
        <taxon>Pseudomonadota</taxon>
        <taxon>Gammaproteobacteria</taxon>
        <taxon>Oceanospirillales</taxon>
        <taxon>Alcanivoracaceae</taxon>
        <taxon>Alcanivorax</taxon>
    </lineage>
</organism>
<name>A0A095TWD5_9GAMM</name>
<dbReference type="Pfam" id="PF00440">
    <property type="entry name" value="TetR_N"/>
    <property type="match status" value="1"/>
</dbReference>
<comment type="caution">
    <text evidence="6">The sequence shown here is derived from an EMBL/GenBank/DDBJ whole genome shotgun (WGS) entry which is preliminary data.</text>
</comment>
<dbReference type="PROSITE" id="PS50977">
    <property type="entry name" value="HTH_TETR_2"/>
    <property type="match status" value="1"/>
</dbReference>